<accession>A0ABM7VN23</accession>
<keyword evidence="1" id="KW-1133">Transmembrane helix</keyword>
<dbReference type="SUPFAM" id="SSF53300">
    <property type="entry name" value="vWA-like"/>
    <property type="match status" value="1"/>
</dbReference>
<proteinExistence type="predicted"/>
<name>A0ABM7VN23_9BACT</name>
<dbReference type="InterPro" id="IPR050768">
    <property type="entry name" value="UPF0353/GerABKA_families"/>
</dbReference>
<geneLocation type="plasmid" evidence="3 4">
    <name>pPP9</name>
</geneLocation>
<dbReference type="InterPro" id="IPR002035">
    <property type="entry name" value="VWF_A"/>
</dbReference>
<feature type="domain" description="VWFA" evidence="2">
    <location>
        <begin position="95"/>
        <end position="277"/>
    </location>
</feature>
<evidence type="ECO:0000313" key="3">
    <source>
        <dbReference type="EMBL" id="BDD02398.1"/>
    </source>
</evidence>
<dbReference type="Pfam" id="PF00092">
    <property type="entry name" value="VWA"/>
    <property type="match status" value="1"/>
</dbReference>
<dbReference type="RefSeq" id="WP_338399571.1">
    <property type="nucleotide sequence ID" value="NZ_AP025301.1"/>
</dbReference>
<keyword evidence="1" id="KW-0812">Transmembrane</keyword>
<keyword evidence="3" id="KW-0614">Plasmid</keyword>
<dbReference type="PANTHER" id="PTHR22550">
    <property type="entry name" value="SPORE GERMINATION PROTEIN"/>
    <property type="match status" value="1"/>
</dbReference>
<reference evidence="3 4" key="1">
    <citation type="submission" date="2021-12" db="EMBL/GenBank/DDBJ databases">
        <title>Genome sequencing of bacteria with rrn-lacking chromosome and rrn-plasmid.</title>
        <authorList>
            <person name="Anda M."/>
            <person name="Iwasaki W."/>
        </authorList>
    </citation>
    <scope>NUCLEOTIDE SEQUENCE [LARGE SCALE GENOMIC DNA]</scope>
    <source>
        <strain evidence="3 4">NBRC 101262</strain>
        <plasmid evidence="3 4">pPP9</plasmid>
    </source>
</reference>
<dbReference type="Gene3D" id="3.40.50.410">
    <property type="entry name" value="von Willebrand factor, type A domain"/>
    <property type="match status" value="1"/>
</dbReference>
<gene>
    <name evidence="3" type="ORF">PEPS_46780</name>
</gene>
<evidence type="ECO:0000256" key="1">
    <source>
        <dbReference type="SAM" id="Phobius"/>
    </source>
</evidence>
<dbReference type="SMART" id="SM00327">
    <property type="entry name" value="VWA"/>
    <property type="match status" value="1"/>
</dbReference>
<protein>
    <recommendedName>
        <fullName evidence="2">VWFA domain-containing protein</fullName>
    </recommendedName>
</protein>
<keyword evidence="1" id="KW-0472">Membrane</keyword>
<feature type="transmembrane region" description="Helical" evidence="1">
    <location>
        <begin position="60"/>
        <end position="78"/>
    </location>
</feature>
<dbReference type="EMBL" id="AP025301">
    <property type="protein sequence ID" value="BDD02398.1"/>
    <property type="molecule type" value="Genomic_DNA"/>
</dbReference>
<feature type="transmembrane region" description="Helical" evidence="1">
    <location>
        <begin position="296"/>
        <end position="318"/>
    </location>
</feature>
<dbReference type="InterPro" id="IPR036465">
    <property type="entry name" value="vWFA_dom_sf"/>
</dbReference>
<keyword evidence="4" id="KW-1185">Reference proteome</keyword>
<dbReference type="PANTHER" id="PTHR22550:SF18">
    <property type="entry name" value="VWFA DOMAIN-CONTAINING PROTEIN"/>
    <property type="match status" value="1"/>
</dbReference>
<sequence>MFEFANPWVVVLLPLPLFIYWLLPPMHQRSDAVVISFMEHLEIATGKQKKRSAWVARRSIAQWLGLSLAWISILLALAKPQIVGKPEMKVKTARSLLVAADISHSMDTRDWVVDNERLSRWEAIKRLMGEFIEKRDGDRLSLVFFGTEAYLQTPFTTEVKVVRWFLDETEVGMAGQMTSIGKAIGFGMKMFESDTLEQKVMLLLTDGRDGGKGISPLDAAYLAKADSVKIYTIGIGNPDLPGTDLDEESLKQISEITGGKYFRAMDQQQLAAIYSTLDQLEPMEFEEEEAKPITSLYYYPLIAALLIGLVLLSFRVLYSMVNLKK</sequence>
<organism evidence="3 4">
    <name type="scientific">Persicobacter psychrovividus</name>
    <dbReference type="NCBI Taxonomy" id="387638"/>
    <lineage>
        <taxon>Bacteria</taxon>
        <taxon>Pseudomonadati</taxon>
        <taxon>Bacteroidota</taxon>
        <taxon>Cytophagia</taxon>
        <taxon>Cytophagales</taxon>
        <taxon>Persicobacteraceae</taxon>
        <taxon>Persicobacter</taxon>
    </lineage>
</organism>
<evidence type="ECO:0000259" key="2">
    <source>
        <dbReference type="PROSITE" id="PS50234"/>
    </source>
</evidence>
<evidence type="ECO:0000313" key="4">
    <source>
        <dbReference type="Proteomes" id="UP001354989"/>
    </source>
</evidence>
<dbReference type="PROSITE" id="PS50234">
    <property type="entry name" value="VWFA"/>
    <property type="match status" value="1"/>
</dbReference>
<dbReference type="Proteomes" id="UP001354989">
    <property type="component" value="Plasmid pPP9"/>
</dbReference>
<feature type="transmembrane region" description="Helical" evidence="1">
    <location>
        <begin position="6"/>
        <end position="23"/>
    </location>
</feature>